<feature type="transmembrane region" description="Helical" evidence="1">
    <location>
        <begin position="249"/>
        <end position="268"/>
    </location>
</feature>
<accession>A0A364NT83</accession>
<feature type="transmembrane region" description="Helical" evidence="1">
    <location>
        <begin position="274"/>
        <end position="294"/>
    </location>
</feature>
<keyword evidence="3" id="KW-1185">Reference proteome</keyword>
<dbReference type="AlphaFoldDB" id="A0A364NT83"/>
<dbReference type="EMBL" id="PGTO01000027">
    <property type="protein sequence ID" value="RAU20293.1"/>
    <property type="molecule type" value="Genomic_DNA"/>
</dbReference>
<evidence type="ECO:0000313" key="2">
    <source>
        <dbReference type="EMBL" id="RAU20293.1"/>
    </source>
</evidence>
<keyword evidence="1" id="KW-0812">Transmembrane</keyword>
<dbReference type="PROSITE" id="PS51257">
    <property type="entry name" value="PROKAR_LIPOPROTEIN"/>
    <property type="match status" value="1"/>
</dbReference>
<feature type="transmembrane region" description="Helical" evidence="1">
    <location>
        <begin position="58"/>
        <end position="77"/>
    </location>
</feature>
<gene>
    <name evidence="2" type="ORF">CU669_19190</name>
</gene>
<keyword evidence="1" id="KW-0472">Membrane</keyword>
<organism evidence="2 3">
    <name type="scientific">Paramagnetospirillum kuznetsovii</name>
    <dbReference type="NCBI Taxonomy" id="2053833"/>
    <lineage>
        <taxon>Bacteria</taxon>
        <taxon>Pseudomonadati</taxon>
        <taxon>Pseudomonadota</taxon>
        <taxon>Alphaproteobacteria</taxon>
        <taxon>Rhodospirillales</taxon>
        <taxon>Magnetospirillaceae</taxon>
        <taxon>Paramagnetospirillum</taxon>
    </lineage>
</organism>
<feature type="transmembrane region" description="Helical" evidence="1">
    <location>
        <begin position="113"/>
        <end position="132"/>
    </location>
</feature>
<sequence>MHRGVMPHDWGMAVGLAVLALWIPSPLYLVALACFGLPHVIWEMMWIRKVSANRLPRHWWVMLFAILAIQASGRALAASESLGAKAAVMTDLLTLALAVAMVVVLSGGGWRAGLARLAAVLGAVALASVGVLAPPETMVMVLITFSVAHNFTPLGLERLTAKPDETWSSLRWIMILPLVLLFLPALPQPDFLKSMQSWPPMEFLWLRGEDALTGLNLFPALVLAQCLHYLAVLRILPRRLDGGWGPGRWRNLAVIAGGLATMGFIWSFPDARRFYGVAAGVHAWVEWPILLCLLGGIMQSGRTVGPIGAEGRV</sequence>
<comment type="caution">
    <text evidence="2">The sequence shown here is derived from an EMBL/GenBank/DDBJ whole genome shotgun (WGS) entry which is preliminary data.</text>
</comment>
<evidence type="ECO:0000313" key="3">
    <source>
        <dbReference type="Proteomes" id="UP000251075"/>
    </source>
</evidence>
<evidence type="ECO:0000256" key="1">
    <source>
        <dbReference type="SAM" id="Phobius"/>
    </source>
</evidence>
<keyword evidence="1" id="KW-1133">Transmembrane helix</keyword>
<feature type="transmembrane region" description="Helical" evidence="1">
    <location>
        <begin position="83"/>
        <end position="106"/>
    </location>
</feature>
<feature type="transmembrane region" description="Helical" evidence="1">
    <location>
        <begin position="12"/>
        <end position="37"/>
    </location>
</feature>
<feature type="transmembrane region" description="Helical" evidence="1">
    <location>
        <begin position="168"/>
        <end position="186"/>
    </location>
</feature>
<proteinExistence type="predicted"/>
<reference evidence="2 3" key="1">
    <citation type="submission" date="2017-11" db="EMBL/GenBank/DDBJ databases">
        <title>Draft genome sequence of magnetotactic bacterium Magnetospirillum kuznetsovii LBB-42.</title>
        <authorList>
            <person name="Grouzdev D.S."/>
            <person name="Rysina M.S."/>
            <person name="Baslerov R.V."/>
            <person name="Koziaeva V."/>
        </authorList>
    </citation>
    <scope>NUCLEOTIDE SEQUENCE [LARGE SCALE GENOMIC DNA]</scope>
    <source>
        <strain evidence="2 3">LBB-42</strain>
    </source>
</reference>
<dbReference type="Proteomes" id="UP000251075">
    <property type="component" value="Unassembled WGS sequence"/>
</dbReference>
<feature type="transmembrane region" description="Helical" evidence="1">
    <location>
        <begin position="217"/>
        <end position="237"/>
    </location>
</feature>
<name>A0A364NT83_9PROT</name>
<protein>
    <submittedName>
        <fullName evidence="2">Uncharacterized protein</fullName>
    </submittedName>
</protein>